<evidence type="ECO:0000256" key="1">
    <source>
        <dbReference type="SAM" id="SignalP"/>
    </source>
</evidence>
<feature type="chain" id="PRO_5013902359" description="ZP domain-containing protein" evidence="1">
    <location>
        <begin position="22"/>
        <end position="125"/>
    </location>
</feature>
<evidence type="ECO:0000313" key="3">
    <source>
        <dbReference type="Proteomes" id="UP000230233"/>
    </source>
</evidence>
<dbReference type="AlphaFoldDB" id="A0A2G5SDI7"/>
<feature type="signal peptide" evidence="1">
    <location>
        <begin position="1"/>
        <end position="21"/>
    </location>
</feature>
<gene>
    <name evidence="2" type="ORF">B9Z55_028073</name>
</gene>
<keyword evidence="3" id="KW-1185">Reference proteome</keyword>
<reference evidence="3" key="1">
    <citation type="submission" date="2017-10" db="EMBL/GenBank/DDBJ databases">
        <title>Rapid genome shrinkage in a self-fertile nematode reveals novel sperm competition proteins.</title>
        <authorList>
            <person name="Yin D."/>
            <person name="Schwarz E.M."/>
            <person name="Thomas C.G."/>
            <person name="Felde R.L."/>
            <person name="Korf I.F."/>
            <person name="Cutter A.D."/>
            <person name="Schartner C.M."/>
            <person name="Ralston E.J."/>
            <person name="Meyer B.J."/>
            <person name="Haag E.S."/>
        </authorList>
    </citation>
    <scope>NUCLEOTIDE SEQUENCE [LARGE SCALE GENOMIC DNA]</scope>
    <source>
        <strain evidence="3">JU1422</strain>
    </source>
</reference>
<evidence type="ECO:0000313" key="2">
    <source>
        <dbReference type="EMBL" id="PIC12993.1"/>
    </source>
</evidence>
<accession>A0A2G5SDI7</accession>
<keyword evidence="1" id="KW-0732">Signal</keyword>
<proteinExistence type="predicted"/>
<evidence type="ECO:0008006" key="4">
    <source>
        <dbReference type="Google" id="ProtNLM"/>
    </source>
</evidence>
<organism evidence="2 3">
    <name type="scientific">Caenorhabditis nigoni</name>
    <dbReference type="NCBI Taxonomy" id="1611254"/>
    <lineage>
        <taxon>Eukaryota</taxon>
        <taxon>Metazoa</taxon>
        <taxon>Ecdysozoa</taxon>
        <taxon>Nematoda</taxon>
        <taxon>Chromadorea</taxon>
        <taxon>Rhabditida</taxon>
        <taxon>Rhabditina</taxon>
        <taxon>Rhabditomorpha</taxon>
        <taxon>Rhabditoidea</taxon>
        <taxon>Rhabditidae</taxon>
        <taxon>Peloderinae</taxon>
        <taxon>Caenorhabditis</taxon>
    </lineage>
</organism>
<name>A0A2G5SDI7_9PELO</name>
<dbReference type="Proteomes" id="UP000230233">
    <property type="component" value="Unassembled WGS sequence"/>
</dbReference>
<sequence>MKRNYVLAAFLMLSLSNFGASIPLECFTGFEGAISIEKGFDFCYMNLDFASREVMYSGLNGSAHPFNTTTEIALTAGPCFIEYHKDNVFTYCYCKFNRCNVPQKPIRHDRYMARMLLVDKDHPDY</sequence>
<dbReference type="OrthoDB" id="10449789at2759"/>
<dbReference type="EMBL" id="PDUG01000016">
    <property type="protein sequence ID" value="PIC12993.1"/>
    <property type="molecule type" value="Genomic_DNA"/>
</dbReference>
<comment type="caution">
    <text evidence="2">The sequence shown here is derived from an EMBL/GenBank/DDBJ whole genome shotgun (WGS) entry which is preliminary data.</text>
</comment>
<protein>
    <recommendedName>
        <fullName evidence="4">ZP domain-containing protein</fullName>
    </recommendedName>
</protein>